<dbReference type="InterPro" id="IPR036259">
    <property type="entry name" value="MFS_trans_sf"/>
</dbReference>
<feature type="region of interest" description="Disordered" evidence="2">
    <location>
        <begin position="936"/>
        <end position="961"/>
    </location>
</feature>
<feature type="compositionally biased region" description="Low complexity" evidence="2">
    <location>
        <begin position="640"/>
        <end position="655"/>
    </location>
</feature>
<dbReference type="InterPro" id="IPR011701">
    <property type="entry name" value="MFS"/>
</dbReference>
<keyword evidence="3" id="KW-0812">Transmembrane</keyword>
<dbReference type="SUPFAM" id="SSF103473">
    <property type="entry name" value="MFS general substrate transporter"/>
    <property type="match status" value="2"/>
</dbReference>
<feature type="coiled-coil region" evidence="1">
    <location>
        <begin position="406"/>
        <end position="443"/>
    </location>
</feature>
<sequence>MTEESVKVSTAVAESNKQPNQLTTEEEDRLQCEANEDSTGSEDLRLFLKELHEKVKEDQQQQQQQQQQFQQSQPYNPVIPSSGQLLPPAYPTGAGEFSIDATSASHYSSSQCNNLKEAEAGLIAYRGNHPHPQHLIQPGNHVVQYQTGPVIEQAYHTSVAEINAQDVVPDGGWGWIVVLGSFCCMVLVDGVCFTYGLLLSPVCPYSSLRAISRDWKSNETGPIRYPRSDRVNHPTVGSCIPISELGEDFNVQERSILLTPGALIVGLYLFLGPIVSALSNQFDFRPVAMVGAIISTIALFSSAFVVNIEQFIFTFGILGGIGLSFIYLPAIATVGHWFQQKRPLAVGLALCGSGMGCLIGGQAIPRLIILFTWRGTLIILAAVCFQCLTLILLFRPWDVHFQITQAQKAKRIVREAERRAAALRRAEAERLILEARKRRYLAAVEAAATAQAVGMKKHSLVNNPTLMNNNKSGVYQTTEYRVDPTGGTVGAGGVIHNRSQPPGFGGDNSRTNAFGGVGGAGHNRSVSNQNTGSGRMASRKRAPSRRVIVYRGSIMQRIIEEKRRQRTISVGSLDGMVITRDNELIAASKIMNYDKPLLDPITVQKISENVARKIEAKLSSTALPNLSAISEAIPPPPPTTTGNTGAAVTTSGGNSTVESRAGFRVSLPQIVQEYIQSQLSLSLQQQQQQQSQIQAKLSSSINPLSNNSHPCTSIDQMICSPSVLPKLSTANVAVHDFTVHPTINTNESITNVDGITGNIPLTDNTLPVNQSNLPIISGGSIIASNSPVINLSGTGIVSNTIAAAPPAAATTTTATSIVAPATVVGSGITRLQPLHSMSENVSLRRTTSDASLESRSTSAYGVDPSYAGVDILDDEMKADIQMLVRKEMSRPQYKKDFFYTGPIRQIDPVNKLSSANHKLSINLPIIPAVVAAAATTTTTDRPNRSSTSFRLPPAILPQDGKQEHCSQTNLSVVNSTNLFSNQFIPPAPCPPIPMNQQSIVYTNIPMAGLSPQFPIPLDNNMNQGLPNVYRERFDSIASQNSNNMEILDSLKFRAANQTGDCEKGYYEGITGTTAIPQPLPPPTTTATANAVNIQQQQPPLPEDISDFGGDIDIDGDDLGVGIDDGDDVDVGVDVDGCDELNDDCGVDEDDDDDNNADLIDGQLNHQSTLCPKCFQHCNRICQNIFYCCSAWSPLGAFMQDLLSPKLLLSPTFLFFLFSSMTAMLGLVIPFLMLPDLLSEMNWKLEDSGFIISSIGAGNTFGRLFATFYIEKAWSTTYKWADSLWMNNISLLLTSITVFTLPTIRRYYTAVVLVSCGFGLFSAVFVSLKSILVVELIGIDRLTNAFGYLLLFQGCAAAIGPPVAVNIDKTEVMKILSQHQQQQQQQTTVIHLPEKHRFNCRRMELTRISKHESEKQDRLSLL</sequence>
<evidence type="ECO:0000256" key="2">
    <source>
        <dbReference type="SAM" id="MobiDB-lite"/>
    </source>
</evidence>
<dbReference type="WBParaSite" id="TREG1_131330.1">
    <property type="protein sequence ID" value="TREG1_131330.1"/>
    <property type="gene ID" value="TREG1_131330"/>
</dbReference>
<reference evidence="4" key="1">
    <citation type="submission" date="2022-06" db="EMBL/GenBank/DDBJ databases">
        <authorList>
            <person name="Berger JAMES D."/>
            <person name="Berger JAMES D."/>
        </authorList>
    </citation>
    <scope>NUCLEOTIDE SEQUENCE [LARGE SCALE GENOMIC DNA]</scope>
</reference>
<feature type="transmembrane region" description="Helical" evidence="3">
    <location>
        <begin position="256"/>
        <end position="275"/>
    </location>
</feature>
<feature type="transmembrane region" description="Helical" evidence="3">
    <location>
        <begin position="1249"/>
        <end position="1269"/>
    </location>
</feature>
<evidence type="ECO:0000256" key="1">
    <source>
        <dbReference type="SAM" id="Coils"/>
    </source>
</evidence>
<dbReference type="PANTHER" id="PTHR11360:SF284">
    <property type="entry name" value="EG:103B4.3 PROTEIN-RELATED"/>
    <property type="match status" value="1"/>
</dbReference>
<organism evidence="4 5">
    <name type="scientific">Trichobilharzia regenti</name>
    <name type="common">Nasal bird schistosome</name>
    <dbReference type="NCBI Taxonomy" id="157069"/>
    <lineage>
        <taxon>Eukaryota</taxon>
        <taxon>Metazoa</taxon>
        <taxon>Spiralia</taxon>
        <taxon>Lophotrochozoa</taxon>
        <taxon>Platyhelminthes</taxon>
        <taxon>Trematoda</taxon>
        <taxon>Digenea</taxon>
        <taxon>Strigeidida</taxon>
        <taxon>Schistosomatoidea</taxon>
        <taxon>Schistosomatidae</taxon>
        <taxon>Trichobilharzia</taxon>
    </lineage>
</organism>
<feature type="compositionally biased region" description="Acidic residues" evidence="2">
    <location>
        <begin position="24"/>
        <end position="40"/>
    </location>
</feature>
<keyword evidence="3" id="KW-1133">Transmembrane helix</keyword>
<keyword evidence="3" id="KW-0472">Membrane</keyword>
<feature type="compositionally biased region" description="Basic and acidic residues" evidence="2">
    <location>
        <begin position="42"/>
        <end position="59"/>
    </location>
</feature>
<reference evidence="5" key="2">
    <citation type="submission" date="2023-11" db="UniProtKB">
        <authorList>
            <consortium name="WormBaseParasite"/>
        </authorList>
    </citation>
    <scope>IDENTIFICATION</scope>
</reference>
<feature type="transmembrane region" description="Helical" evidence="3">
    <location>
        <begin position="344"/>
        <end position="364"/>
    </location>
</feature>
<dbReference type="GO" id="GO:0008028">
    <property type="term" value="F:monocarboxylic acid transmembrane transporter activity"/>
    <property type="evidence" value="ECO:0007669"/>
    <property type="project" value="TreeGrafter"/>
</dbReference>
<dbReference type="Gene3D" id="1.20.1250.20">
    <property type="entry name" value="MFS general substrate transporter like domains"/>
    <property type="match status" value="2"/>
</dbReference>
<evidence type="ECO:0008006" key="6">
    <source>
        <dbReference type="Google" id="ProtNLM"/>
    </source>
</evidence>
<protein>
    <recommendedName>
        <fullName evidence="6">MFS domain-containing protein</fullName>
    </recommendedName>
</protein>
<feature type="transmembrane region" description="Helical" evidence="3">
    <location>
        <begin position="1310"/>
        <end position="1338"/>
    </location>
</feature>
<accession>A0AA85J3Y3</accession>
<dbReference type="Proteomes" id="UP000050795">
    <property type="component" value="Unassembled WGS sequence"/>
</dbReference>
<dbReference type="PANTHER" id="PTHR11360">
    <property type="entry name" value="MONOCARBOXYLATE TRANSPORTER"/>
    <property type="match status" value="1"/>
</dbReference>
<dbReference type="InterPro" id="IPR050327">
    <property type="entry name" value="Proton-linked_MCT"/>
</dbReference>
<feature type="region of interest" description="Disordered" evidence="2">
    <location>
        <begin position="518"/>
        <end position="543"/>
    </location>
</feature>
<name>A0AA85J3Y3_TRIRE</name>
<feature type="compositionally biased region" description="Polar residues" evidence="2">
    <location>
        <begin position="12"/>
        <end position="23"/>
    </location>
</feature>
<feature type="transmembrane region" description="Helical" evidence="3">
    <location>
        <begin position="1344"/>
        <end position="1364"/>
    </location>
</feature>
<dbReference type="Pfam" id="PF07690">
    <property type="entry name" value="MFS_1"/>
    <property type="match status" value="1"/>
</dbReference>
<feature type="compositionally biased region" description="Low complexity" evidence="2">
    <location>
        <begin position="60"/>
        <end position="73"/>
    </location>
</feature>
<feature type="region of interest" description="Disordered" evidence="2">
    <location>
        <begin position="634"/>
        <end position="655"/>
    </location>
</feature>
<feature type="region of interest" description="Disordered" evidence="2">
    <location>
        <begin position="1"/>
        <end position="91"/>
    </location>
</feature>
<feature type="transmembrane region" description="Helical" evidence="3">
    <location>
        <begin position="287"/>
        <end position="306"/>
    </location>
</feature>
<feature type="transmembrane region" description="Helical" evidence="3">
    <location>
        <begin position="376"/>
        <end position="397"/>
    </location>
</feature>
<evidence type="ECO:0000313" key="5">
    <source>
        <dbReference type="WBParaSite" id="TREG1_131330.1"/>
    </source>
</evidence>
<feature type="transmembrane region" description="Helical" evidence="3">
    <location>
        <begin position="173"/>
        <end position="199"/>
    </location>
</feature>
<evidence type="ECO:0000313" key="4">
    <source>
        <dbReference type="Proteomes" id="UP000050795"/>
    </source>
</evidence>
<feature type="transmembrane region" description="Helical" evidence="3">
    <location>
        <begin position="313"/>
        <end position="338"/>
    </location>
</feature>
<feature type="transmembrane region" description="Helical" evidence="3">
    <location>
        <begin position="1284"/>
        <end position="1303"/>
    </location>
</feature>
<keyword evidence="1" id="KW-0175">Coiled coil</keyword>
<proteinExistence type="predicted"/>
<feature type="transmembrane region" description="Helical" evidence="3">
    <location>
        <begin position="1212"/>
        <end position="1237"/>
    </location>
</feature>
<feature type="compositionally biased region" description="Polar residues" evidence="2">
    <location>
        <begin position="524"/>
        <end position="533"/>
    </location>
</feature>
<evidence type="ECO:0000256" key="3">
    <source>
        <dbReference type="SAM" id="Phobius"/>
    </source>
</evidence>
<keyword evidence="4" id="KW-1185">Reference proteome</keyword>